<protein>
    <recommendedName>
        <fullName evidence="4">SH3 domain-containing protein</fullName>
    </recommendedName>
</protein>
<reference evidence="2 3" key="1">
    <citation type="submission" date="2017-04" db="EMBL/GenBank/DDBJ databases">
        <title>Genome Sequence of the Model Brown-Rot Fungus Postia placenta SB12.</title>
        <authorList>
            <consortium name="DOE Joint Genome Institute"/>
            <person name="Gaskell J."/>
            <person name="Kersten P."/>
            <person name="Larrondo L.F."/>
            <person name="Canessa P."/>
            <person name="Martinez D."/>
            <person name="Hibbett D."/>
            <person name="Schmoll M."/>
            <person name="Kubicek C.P."/>
            <person name="Martinez A.T."/>
            <person name="Yadav J."/>
            <person name="Master E."/>
            <person name="Magnuson J.K."/>
            <person name="James T."/>
            <person name="Yaver D."/>
            <person name="Berka R."/>
            <person name="Labutti K."/>
            <person name="Lipzen A."/>
            <person name="Aerts A."/>
            <person name="Barry K."/>
            <person name="Henrissat B."/>
            <person name="Blanchette R."/>
            <person name="Grigoriev I."/>
            <person name="Cullen D."/>
        </authorList>
    </citation>
    <scope>NUCLEOTIDE SEQUENCE [LARGE SCALE GENOMIC DNA]</scope>
    <source>
        <strain evidence="2 3">MAD-698-R-SB12</strain>
    </source>
</reference>
<evidence type="ECO:0000256" key="1">
    <source>
        <dbReference type="SAM" id="Phobius"/>
    </source>
</evidence>
<evidence type="ECO:0008006" key="4">
    <source>
        <dbReference type="Google" id="ProtNLM"/>
    </source>
</evidence>
<evidence type="ECO:0000313" key="3">
    <source>
        <dbReference type="Proteomes" id="UP000194127"/>
    </source>
</evidence>
<dbReference type="RefSeq" id="XP_024335725.1">
    <property type="nucleotide sequence ID" value="XM_024486611.1"/>
</dbReference>
<keyword evidence="3" id="KW-1185">Reference proteome</keyword>
<organism evidence="2 3">
    <name type="scientific">Postia placenta MAD-698-R-SB12</name>
    <dbReference type="NCBI Taxonomy" id="670580"/>
    <lineage>
        <taxon>Eukaryota</taxon>
        <taxon>Fungi</taxon>
        <taxon>Dikarya</taxon>
        <taxon>Basidiomycota</taxon>
        <taxon>Agaricomycotina</taxon>
        <taxon>Agaricomycetes</taxon>
        <taxon>Polyporales</taxon>
        <taxon>Adustoporiaceae</taxon>
        <taxon>Rhodonia</taxon>
    </lineage>
</organism>
<dbReference type="InterPro" id="IPR036028">
    <property type="entry name" value="SH3-like_dom_sf"/>
</dbReference>
<keyword evidence="1" id="KW-1133">Transmembrane helix</keyword>
<dbReference type="Gene3D" id="2.30.30.40">
    <property type="entry name" value="SH3 Domains"/>
    <property type="match status" value="1"/>
</dbReference>
<dbReference type="Proteomes" id="UP000194127">
    <property type="component" value="Unassembled WGS sequence"/>
</dbReference>
<name>A0A1X6MRB0_9APHY</name>
<dbReference type="EMBL" id="KZ110603">
    <property type="protein sequence ID" value="OSX58931.1"/>
    <property type="molecule type" value="Genomic_DNA"/>
</dbReference>
<dbReference type="OrthoDB" id="5340910at2759"/>
<evidence type="ECO:0000313" key="2">
    <source>
        <dbReference type="EMBL" id="OSX58931.1"/>
    </source>
</evidence>
<sequence>MSPPLGSPYKTLNDSVRQDSVQLAGVLVILAIVLAGGIWLCIHFYTERRAAQRDRLNADSIPSEAMQVPSMNPSTYVDHSVRARSETRAQRNMSRARLPDRAPATREAIRVPAAVNGHPTTEDAVSCVPAPSPTTLLRPVPESIPRPQSVSFARPISGSFSFSGPRTSHRYGAYRTSTYSIASSVSALDEVHMRAVRQEFRPTLPDELALTAGERVAVARACGDGWYIVGRDSRGRPGDIELGAAPLWAFATPVEGVVPVRPQRTSSLGIHVTLDTTGGLCFSWTNATS</sequence>
<proteinExistence type="predicted"/>
<dbReference type="GeneID" id="36331560"/>
<dbReference type="STRING" id="670580.A0A1X6MRB0"/>
<keyword evidence="1" id="KW-0472">Membrane</keyword>
<keyword evidence="1" id="KW-0812">Transmembrane</keyword>
<accession>A0A1X6MRB0</accession>
<gene>
    <name evidence="2" type="ORF">POSPLADRAFT_1152024</name>
</gene>
<dbReference type="SUPFAM" id="SSF50044">
    <property type="entry name" value="SH3-domain"/>
    <property type="match status" value="1"/>
</dbReference>
<feature type="transmembrane region" description="Helical" evidence="1">
    <location>
        <begin position="20"/>
        <end position="45"/>
    </location>
</feature>
<dbReference type="AlphaFoldDB" id="A0A1X6MRB0"/>